<evidence type="ECO:0000313" key="1">
    <source>
        <dbReference type="EMBL" id="CCA16928.1"/>
    </source>
</evidence>
<reference evidence="1" key="1">
    <citation type="journal article" date="2011" name="PLoS Biol.">
        <title>Gene gain and loss during evolution of obligate parasitism in the white rust pathogen of Arabidopsis thaliana.</title>
        <authorList>
            <person name="Kemen E."/>
            <person name="Gardiner A."/>
            <person name="Schultz-Larsen T."/>
            <person name="Kemen A.C."/>
            <person name="Balmuth A.L."/>
            <person name="Robert-Seilaniantz A."/>
            <person name="Bailey K."/>
            <person name="Holub E."/>
            <person name="Studholme D.J."/>
            <person name="Maclean D."/>
            <person name="Jones J.D."/>
        </authorList>
    </citation>
    <scope>NUCLEOTIDE SEQUENCE</scope>
</reference>
<dbReference type="EMBL" id="FR824072">
    <property type="protein sequence ID" value="CCA16928.1"/>
    <property type="molecule type" value="Genomic_DNA"/>
</dbReference>
<organism evidence="1">
    <name type="scientific">Albugo laibachii Nc14</name>
    <dbReference type="NCBI Taxonomy" id="890382"/>
    <lineage>
        <taxon>Eukaryota</taxon>
        <taxon>Sar</taxon>
        <taxon>Stramenopiles</taxon>
        <taxon>Oomycota</taxon>
        <taxon>Peronosporomycetes</taxon>
        <taxon>Albuginales</taxon>
        <taxon>Albuginaceae</taxon>
        <taxon>Albugo</taxon>
    </lineage>
</organism>
<sequence>MVVAPISTRTHFELCQRNAGYSCQNSKREGLARECFLNKVSILVPVHASIQMMYL</sequence>
<accession>F0W729</accession>
<reference evidence="1" key="2">
    <citation type="submission" date="2011-02" db="EMBL/GenBank/DDBJ databases">
        <authorList>
            <person name="MacLean D."/>
        </authorList>
    </citation>
    <scope>NUCLEOTIDE SEQUENCE</scope>
</reference>
<protein>
    <submittedName>
        <fullName evidence="1">AlNc14C27G2658 protein</fullName>
    </submittedName>
</protein>
<dbReference type="HOGENOM" id="CLU_3036350_0_0_1"/>
<name>F0W729_9STRA</name>
<dbReference type="AlphaFoldDB" id="F0W729"/>
<proteinExistence type="predicted"/>
<gene>
    <name evidence="1" type="primary">AlNc14C27G2658</name>
    <name evidence="1" type="ORF">ALNC14_030710</name>
</gene>